<protein>
    <submittedName>
        <fullName evidence="1">Uncharacterized protein</fullName>
    </submittedName>
</protein>
<sequence>MPSVLGVLERRERVALARAEELRAELEGLQAAVAEADEAARRAVIAREETVAALGELADEAAVPGAPVGAPVVEPVVGVVGPRVEVPFWSEGLGIDALPPDCARIVALVERDAAGGGDGVRARAMREDLGWPASDAREQAARFRAKRLAERGWLTEGRPGLFRPRAA</sequence>
<reference evidence="1" key="1">
    <citation type="submission" date="2016-08" db="EMBL/GenBank/DDBJ databases">
        <title>Sequencing, Assembly and Comparative Genomics of S. aureofaciens ATCC 10762.</title>
        <authorList>
            <person name="Gradnigo J.S."/>
            <person name="Johnson N."/>
            <person name="Somerville G.A."/>
        </authorList>
    </citation>
    <scope>NUCLEOTIDE SEQUENCE [LARGE SCALE GENOMIC DNA]</scope>
    <source>
        <strain evidence="1">ATCC 10762</strain>
    </source>
</reference>
<dbReference type="RefSeq" id="WP_043389746.1">
    <property type="nucleotide sequence ID" value="NZ_CP020567.1"/>
</dbReference>
<evidence type="ECO:0000313" key="2">
    <source>
        <dbReference type="Proteomes" id="UP000037395"/>
    </source>
</evidence>
<proteinExistence type="predicted"/>
<comment type="caution">
    <text evidence="1">The sequence shown here is derived from an EMBL/GenBank/DDBJ whole genome shotgun (WGS) entry which is preliminary data.</text>
</comment>
<gene>
    <name evidence="1" type="ORF">HS99_0008890</name>
</gene>
<dbReference type="EMBL" id="JPRF03000043">
    <property type="protein sequence ID" value="OEV34606.1"/>
    <property type="molecule type" value="Genomic_DNA"/>
</dbReference>
<keyword evidence="2" id="KW-1185">Reference proteome</keyword>
<evidence type="ECO:0000313" key="1">
    <source>
        <dbReference type="EMBL" id="OEV34606.1"/>
    </source>
</evidence>
<dbReference type="Proteomes" id="UP000037395">
    <property type="component" value="Unassembled WGS sequence"/>
</dbReference>
<dbReference type="KEGG" id="kau:B6264_26900"/>
<name>A0A1E7N1R3_KITAU</name>
<accession>A0A1E7N1R3</accession>
<organism evidence="1 2">
    <name type="scientific">Kitasatospora aureofaciens</name>
    <name type="common">Streptomyces aureofaciens</name>
    <dbReference type="NCBI Taxonomy" id="1894"/>
    <lineage>
        <taxon>Bacteria</taxon>
        <taxon>Bacillati</taxon>
        <taxon>Actinomycetota</taxon>
        <taxon>Actinomycetes</taxon>
        <taxon>Kitasatosporales</taxon>
        <taxon>Streptomycetaceae</taxon>
        <taxon>Kitasatospora</taxon>
    </lineage>
</organism>
<dbReference type="AlphaFoldDB" id="A0A1E7N1R3"/>
<dbReference type="OrthoDB" id="4548279at2"/>